<sequence length="110" mass="11614">MSYGDIPIYSSTTTYYVPSNSKTGSHRSGNEEDSKALITVDTLVDWTNHNSESDGVIAAKKFGMIAGCDSRDALKEGTAKLYNLITGVNSEEANTAGDAGKFAPIGVTSE</sequence>
<feature type="non-terminal residue" evidence="1">
    <location>
        <position position="110"/>
    </location>
</feature>
<dbReference type="EMBL" id="BKCJ011219358">
    <property type="protein sequence ID" value="GFD05593.1"/>
    <property type="molecule type" value="Genomic_DNA"/>
</dbReference>
<dbReference type="AlphaFoldDB" id="A0A699T7Z0"/>
<proteinExistence type="predicted"/>
<evidence type="ECO:0000313" key="1">
    <source>
        <dbReference type="EMBL" id="GFD05593.1"/>
    </source>
</evidence>
<name>A0A699T7Z0_TANCI</name>
<comment type="caution">
    <text evidence="1">The sequence shown here is derived from an EMBL/GenBank/DDBJ whole genome shotgun (WGS) entry which is preliminary data.</text>
</comment>
<organism evidence="1">
    <name type="scientific">Tanacetum cinerariifolium</name>
    <name type="common">Dalmatian daisy</name>
    <name type="synonym">Chrysanthemum cinerariifolium</name>
    <dbReference type="NCBI Taxonomy" id="118510"/>
    <lineage>
        <taxon>Eukaryota</taxon>
        <taxon>Viridiplantae</taxon>
        <taxon>Streptophyta</taxon>
        <taxon>Embryophyta</taxon>
        <taxon>Tracheophyta</taxon>
        <taxon>Spermatophyta</taxon>
        <taxon>Magnoliopsida</taxon>
        <taxon>eudicotyledons</taxon>
        <taxon>Gunneridae</taxon>
        <taxon>Pentapetalae</taxon>
        <taxon>asterids</taxon>
        <taxon>campanulids</taxon>
        <taxon>Asterales</taxon>
        <taxon>Asteraceae</taxon>
        <taxon>Asteroideae</taxon>
        <taxon>Anthemideae</taxon>
        <taxon>Anthemidinae</taxon>
        <taxon>Tanacetum</taxon>
    </lineage>
</organism>
<accession>A0A699T7Z0</accession>
<protein>
    <submittedName>
        <fullName evidence="1">Uncharacterized protein</fullName>
    </submittedName>
</protein>
<reference evidence="1" key="1">
    <citation type="journal article" date="2019" name="Sci. Rep.">
        <title>Draft genome of Tanacetum cinerariifolium, the natural source of mosquito coil.</title>
        <authorList>
            <person name="Yamashiro T."/>
            <person name="Shiraishi A."/>
            <person name="Satake H."/>
            <person name="Nakayama K."/>
        </authorList>
    </citation>
    <scope>NUCLEOTIDE SEQUENCE</scope>
</reference>
<gene>
    <name evidence="1" type="ORF">Tci_877562</name>
</gene>